<dbReference type="Proteomes" id="UP000708148">
    <property type="component" value="Unassembled WGS sequence"/>
</dbReference>
<dbReference type="EMBL" id="CAJHUC010002218">
    <property type="protein sequence ID" value="CAD7703429.1"/>
    <property type="molecule type" value="Genomic_DNA"/>
</dbReference>
<evidence type="ECO:0000313" key="1">
    <source>
        <dbReference type="EMBL" id="CAD7703429.1"/>
    </source>
</evidence>
<gene>
    <name evidence="1" type="ORF">OSTQU699_LOCUS8786</name>
</gene>
<organism evidence="1 2">
    <name type="scientific">Ostreobium quekettii</name>
    <dbReference type="NCBI Taxonomy" id="121088"/>
    <lineage>
        <taxon>Eukaryota</taxon>
        <taxon>Viridiplantae</taxon>
        <taxon>Chlorophyta</taxon>
        <taxon>core chlorophytes</taxon>
        <taxon>Ulvophyceae</taxon>
        <taxon>TCBD clade</taxon>
        <taxon>Bryopsidales</taxon>
        <taxon>Ostreobineae</taxon>
        <taxon>Ostreobiaceae</taxon>
        <taxon>Ostreobium</taxon>
    </lineage>
</organism>
<name>A0A8S1J834_9CHLO</name>
<accession>A0A8S1J834</accession>
<proteinExistence type="predicted"/>
<keyword evidence="2" id="KW-1185">Reference proteome</keyword>
<evidence type="ECO:0000313" key="2">
    <source>
        <dbReference type="Proteomes" id="UP000708148"/>
    </source>
</evidence>
<reference evidence="1" key="1">
    <citation type="submission" date="2020-12" db="EMBL/GenBank/DDBJ databases">
        <authorList>
            <person name="Iha C."/>
        </authorList>
    </citation>
    <scope>NUCLEOTIDE SEQUENCE</scope>
</reference>
<protein>
    <submittedName>
        <fullName evidence="1">Uncharacterized protein</fullName>
    </submittedName>
</protein>
<dbReference type="AlphaFoldDB" id="A0A8S1J834"/>
<sequence>MGIATLAPRSHVDPYFTSGYVLGAQYLAQARSTCPLVLLEASWWNHAEVWRWLRFWRVVGVGWSLYFLVLQSRCQCLFLLVGMRLFSTACVDDFPPDHDELQCVSTLMGSFFVNIKTWSSIALKLLVGRSESESTGYGWATTLSLGTLPSIAFLNWHHPAEGHYLSIE</sequence>
<comment type="caution">
    <text evidence="1">The sequence shown here is derived from an EMBL/GenBank/DDBJ whole genome shotgun (WGS) entry which is preliminary data.</text>
</comment>